<dbReference type="NCBIfam" id="TIGR03062">
    <property type="entry name" value="pip_yhgE_Cterm"/>
    <property type="match status" value="1"/>
</dbReference>
<evidence type="ECO:0000256" key="1">
    <source>
        <dbReference type="ARBA" id="ARBA00004141"/>
    </source>
</evidence>
<reference evidence="8" key="1">
    <citation type="journal article" date="2019" name="Int. J. Syst. Evol. Microbiol.">
        <title>The Global Catalogue of Microorganisms (GCM) 10K type strain sequencing project: providing services to taxonomists for standard genome sequencing and annotation.</title>
        <authorList>
            <consortium name="The Broad Institute Genomics Platform"/>
            <consortium name="The Broad Institute Genome Sequencing Center for Infectious Disease"/>
            <person name="Wu L."/>
            <person name="Ma J."/>
        </authorList>
    </citation>
    <scope>NUCLEOTIDE SEQUENCE [LARGE SCALE GENOMIC DNA]</scope>
    <source>
        <strain evidence="8">JCM 17442</strain>
    </source>
</reference>
<dbReference type="EMBL" id="BAABAU010000004">
    <property type="protein sequence ID" value="GAA4267298.1"/>
    <property type="molecule type" value="Genomic_DNA"/>
</dbReference>
<evidence type="ECO:0000256" key="4">
    <source>
        <dbReference type="ARBA" id="ARBA00023136"/>
    </source>
</evidence>
<keyword evidence="3 5" id="KW-1133">Transmembrane helix</keyword>
<dbReference type="InterPro" id="IPR017500">
    <property type="entry name" value="Phage_infect_YhgE_N"/>
</dbReference>
<dbReference type="NCBIfam" id="TIGR03057">
    <property type="entry name" value="xxxLxxG_by_4"/>
    <property type="match status" value="4"/>
</dbReference>
<evidence type="ECO:0000259" key="6">
    <source>
        <dbReference type="Pfam" id="PF12698"/>
    </source>
</evidence>
<keyword evidence="2 5" id="KW-0812">Transmembrane</keyword>
<dbReference type="Proteomes" id="UP001501594">
    <property type="component" value="Unassembled WGS sequence"/>
</dbReference>
<proteinExistence type="predicted"/>
<feature type="transmembrane region" description="Helical" evidence="5">
    <location>
        <begin position="504"/>
        <end position="527"/>
    </location>
</feature>
<dbReference type="PANTHER" id="PTHR43077:SF5">
    <property type="entry name" value="PHAGE INFECTION PROTEIN"/>
    <property type="match status" value="1"/>
</dbReference>
<keyword evidence="4 5" id="KW-0472">Membrane</keyword>
<dbReference type="InterPro" id="IPR051328">
    <property type="entry name" value="T7SS_ABC-Transporter"/>
</dbReference>
<feature type="transmembrane region" description="Helical" evidence="5">
    <location>
        <begin position="664"/>
        <end position="686"/>
    </location>
</feature>
<evidence type="ECO:0000256" key="2">
    <source>
        <dbReference type="ARBA" id="ARBA00022692"/>
    </source>
</evidence>
<evidence type="ECO:0000313" key="7">
    <source>
        <dbReference type="EMBL" id="GAA4267298.1"/>
    </source>
</evidence>
<sequence>MKILALIRTELKRLTATPLARLALVALMTVPLLYGGMYLWANQNPYAKLDHIPAAIVNTDAGARDADGNAVNYGDKVTKQLVDGKDFDWHVVSQSQADKGLRDETYNFVFSIPTRFSSDLTSASTTDPTPAKIGLTTNDTTSYLSSTIADQAGKTIRATVTAEVGKTAAKTLLVGLNDVRDNLKTAASGAGDLASGAATLKSGLGSAQVGAKSLASGTAQLSSGAATLDDGLQTLKSSTAALPQATSQLASGLDTLKAQTASLPSDAATLASGAQQVAAGNKALDTAVSGGVSTADQAVSALPAQLAAAQKAQQQAFDAVSAQAGLTADQKAAVQQVLDAASTSTATTLTTTAKTTQAQLTALQQQTERLQDGSAQVSAGASRLSASAPALVNGIAQLDAGADQLNSKTPALTNGIASAAAGSASLASGARSAAAGASSLSSGLSKLDAGASSLASGATKLSTGLDDGVKQIPATTATSRDRQAAAIADPVSVKDSSIASAGNYGAGLAPFFISLAAWIGMYALFLIIKPISKRAVTAVKAPGRITLAGWLTPAVLGLVQMLALFAIVRFALGFDVVNPVPMIGLMVLASVTFAAIIMTLNVWLGSVGQFLGLVLMLIQLVTAGGTFPWQTLPGPLAALHFALPMSYAVDAIRQLMYGGNIAGAWSDAGVLALWLLGALLLSLVAVRRMTRNRTMRDLRPSLIG</sequence>
<gene>
    <name evidence="7" type="ORF">GCM10022256_29100</name>
</gene>
<dbReference type="NCBIfam" id="TIGR03061">
    <property type="entry name" value="pip_yhgE_Nterm"/>
    <property type="match status" value="1"/>
</dbReference>
<protein>
    <submittedName>
        <fullName evidence="7">YhgE/Pip domain-containing protein</fullName>
    </submittedName>
</protein>
<dbReference type="PANTHER" id="PTHR43077">
    <property type="entry name" value="TRANSPORT PERMEASE YVFS-RELATED"/>
    <property type="match status" value="1"/>
</dbReference>
<dbReference type="InterPro" id="IPR023908">
    <property type="entry name" value="xxxLxxG_rpt"/>
</dbReference>
<dbReference type="RefSeq" id="WP_344797468.1">
    <property type="nucleotide sequence ID" value="NZ_BAABAU010000004.1"/>
</dbReference>
<feature type="transmembrane region" description="Helical" evidence="5">
    <location>
        <begin position="21"/>
        <end position="41"/>
    </location>
</feature>
<feature type="domain" description="ABC-2 type transporter transmembrane" evidence="6">
    <location>
        <begin position="30"/>
        <end position="683"/>
    </location>
</feature>
<comment type="caution">
    <text evidence="7">The sequence shown here is derived from an EMBL/GenBank/DDBJ whole genome shotgun (WGS) entry which is preliminary data.</text>
</comment>
<feature type="transmembrane region" description="Helical" evidence="5">
    <location>
        <begin position="610"/>
        <end position="629"/>
    </location>
</feature>
<dbReference type="InterPro" id="IPR017501">
    <property type="entry name" value="Phage_infect_YhgE_C"/>
</dbReference>
<name>A0ABP8E525_9MICO</name>
<comment type="subcellular location">
    <subcellularLocation>
        <location evidence="1">Membrane</location>
        <topology evidence="1">Multi-pass membrane protein</topology>
    </subcellularLocation>
</comment>
<evidence type="ECO:0000256" key="5">
    <source>
        <dbReference type="SAM" id="Phobius"/>
    </source>
</evidence>
<dbReference type="InterPro" id="IPR013525">
    <property type="entry name" value="ABC2_TM"/>
</dbReference>
<evidence type="ECO:0000313" key="8">
    <source>
        <dbReference type="Proteomes" id="UP001501594"/>
    </source>
</evidence>
<organism evidence="7 8">
    <name type="scientific">Frondihabitans peucedani</name>
    <dbReference type="NCBI Taxonomy" id="598626"/>
    <lineage>
        <taxon>Bacteria</taxon>
        <taxon>Bacillati</taxon>
        <taxon>Actinomycetota</taxon>
        <taxon>Actinomycetes</taxon>
        <taxon>Micrococcales</taxon>
        <taxon>Microbacteriaceae</taxon>
        <taxon>Frondihabitans</taxon>
    </lineage>
</organism>
<feature type="transmembrane region" description="Helical" evidence="5">
    <location>
        <begin position="547"/>
        <end position="571"/>
    </location>
</feature>
<evidence type="ECO:0000256" key="3">
    <source>
        <dbReference type="ARBA" id="ARBA00022989"/>
    </source>
</evidence>
<keyword evidence="8" id="KW-1185">Reference proteome</keyword>
<feature type="transmembrane region" description="Helical" evidence="5">
    <location>
        <begin position="583"/>
        <end position="603"/>
    </location>
</feature>
<dbReference type="Pfam" id="PF12698">
    <property type="entry name" value="ABC2_membrane_3"/>
    <property type="match status" value="1"/>
</dbReference>
<accession>A0ABP8E525</accession>